<dbReference type="InterPro" id="IPR008977">
    <property type="entry name" value="PHM/PNGase_F_dom_sf"/>
</dbReference>
<dbReference type="Gene3D" id="2.60.120.230">
    <property type="match status" value="1"/>
</dbReference>
<dbReference type="InterPro" id="IPR024548">
    <property type="entry name" value="Cu2_monoox_C"/>
</dbReference>
<evidence type="ECO:0000256" key="1">
    <source>
        <dbReference type="ARBA" id="ARBA00022729"/>
    </source>
</evidence>
<feature type="domain" description="Copper type II ascorbate-dependent monooxygenase N-terminal" evidence="5">
    <location>
        <begin position="42"/>
        <end position="132"/>
    </location>
</feature>
<organism evidence="7 8">
    <name type="scientific">Octopus sinensis</name>
    <name type="common">East Asian common octopus</name>
    <dbReference type="NCBI Taxonomy" id="2607531"/>
    <lineage>
        <taxon>Eukaryota</taxon>
        <taxon>Metazoa</taxon>
        <taxon>Spiralia</taxon>
        <taxon>Lophotrochozoa</taxon>
        <taxon>Mollusca</taxon>
        <taxon>Cephalopoda</taxon>
        <taxon>Coleoidea</taxon>
        <taxon>Octopodiformes</taxon>
        <taxon>Octopoda</taxon>
        <taxon>Incirrata</taxon>
        <taxon>Octopodidae</taxon>
        <taxon>Octopus</taxon>
    </lineage>
</organism>
<dbReference type="InterPro" id="IPR000323">
    <property type="entry name" value="Cu2_ascorb_mOase_N"/>
</dbReference>
<dbReference type="PANTHER" id="PTHR10680">
    <property type="entry name" value="PEPTIDYL-GLYCINE ALPHA-AMIDATING MONOOXYGENASE"/>
    <property type="match status" value="1"/>
</dbReference>
<dbReference type="KEGG" id="osn:115216421"/>
<dbReference type="Pfam" id="PF03712">
    <property type="entry name" value="Cu2_monoox_C"/>
    <property type="match status" value="1"/>
</dbReference>
<dbReference type="Gene3D" id="2.60.120.310">
    <property type="entry name" value="Copper type II, ascorbate-dependent monooxygenase, N-terminal domain"/>
    <property type="match status" value="1"/>
</dbReference>
<dbReference type="Pfam" id="PF01082">
    <property type="entry name" value="Cu2_monooxygen"/>
    <property type="match status" value="1"/>
</dbReference>
<dbReference type="InterPro" id="IPR036939">
    <property type="entry name" value="Cu2_ascorb_mOase_N_sf"/>
</dbReference>
<keyword evidence="3" id="KW-0325">Glycoprotein</keyword>
<evidence type="ECO:0000313" key="8">
    <source>
        <dbReference type="RefSeq" id="XP_029641604.1"/>
    </source>
</evidence>
<dbReference type="RefSeq" id="XP_029641604.1">
    <property type="nucleotide sequence ID" value="XM_029785744.2"/>
</dbReference>
<evidence type="ECO:0000259" key="5">
    <source>
        <dbReference type="Pfam" id="PF01082"/>
    </source>
</evidence>
<reference evidence="8" key="1">
    <citation type="submission" date="2025-08" db="UniProtKB">
        <authorList>
            <consortium name="RefSeq"/>
        </authorList>
    </citation>
    <scope>IDENTIFICATION</scope>
</reference>
<dbReference type="AlphaFoldDB" id="A0A6P7STQ5"/>
<dbReference type="GO" id="GO:0016715">
    <property type="term" value="F:oxidoreductase activity, acting on paired donors, with incorporation or reduction of molecular oxygen, reduced ascorbate as one donor, and incorporation of one atom of oxygen"/>
    <property type="evidence" value="ECO:0007669"/>
    <property type="project" value="InterPro"/>
</dbReference>
<keyword evidence="7" id="KW-1185">Reference proteome</keyword>
<accession>A0A6P7STQ5</accession>
<feature type="domain" description="Copper type II ascorbate-dependent monooxygenase C-terminal" evidence="6">
    <location>
        <begin position="169"/>
        <end position="284"/>
    </location>
</feature>
<evidence type="ECO:0000259" key="6">
    <source>
        <dbReference type="Pfam" id="PF03712"/>
    </source>
</evidence>
<evidence type="ECO:0000256" key="2">
    <source>
        <dbReference type="ARBA" id="ARBA00023157"/>
    </source>
</evidence>
<evidence type="ECO:0000256" key="4">
    <source>
        <dbReference type="SAM" id="SignalP"/>
    </source>
</evidence>
<evidence type="ECO:0000313" key="7">
    <source>
        <dbReference type="Proteomes" id="UP000515154"/>
    </source>
</evidence>
<keyword evidence="1 4" id="KW-0732">Signal</keyword>
<dbReference type="GO" id="GO:0005507">
    <property type="term" value="F:copper ion binding"/>
    <property type="evidence" value="ECO:0007669"/>
    <property type="project" value="InterPro"/>
</dbReference>
<gene>
    <name evidence="8" type="primary">LOC115216421</name>
</gene>
<sequence>MVISIVFLWLSLCCIVTTFADTKIIDINIPNSAWDGNRSLLCNTAPVDPHQYIISYEPLYRKHTIRHISAVICDHPSHINQVWDCGQGTYVCENGENEVLWAMAKDGPGWHLPKEFAVPIGSKKRYLVLQIHAPPNMKLESTSSFNSTGIRIGLTDRKPTYRSDIAIYGMIGYIPANAKDFTADAFCWWPFDDTPLYGISIHSHTMATAITGYIYRNNHFIELLRADPAYPEVTIDISSRNITLQSTDILIMRCTLTNPNRRDVKFGNDHSDEMCDLYFLYGTKFDAYKKHRHVLCPGDAQKSDLSKLFAHLPQDSTVPDEEGYKKLLSPFNVTKSTY</sequence>
<evidence type="ECO:0000256" key="3">
    <source>
        <dbReference type="ARBA" id="ARBA00023180"/>
    </source>
</evidence>
<feature type="chain" id="PRO_5027917796" evidence="4">
    <location>
        <begin position="21"/>
        <end position="338"/>
    </location>
</feature>
<feature type="signal peptide" evidence="4">
    <location>
        <begin position="1"/>
        <end position="20"/>
    </location>
</feature>
<dbReference type="SUPFAM" id="SSF49742">
    <property type="entry name" value="PHM/PNGase F"/>
    <property type="match status" value="2"/>
</dbReference>
<dbReference type="InterPro" id="IPR014784">
    <property type="entry name" value="Cu2_ascorb_mOase-like_C"/>
</dbReference>
<name>A0A6P7STQ5_9MOLL</name>
<proteinExistence type="predicted"/>
<dbReference type="Proteomes" id="UP000515154">
    <property type="component" value="Linkage group LG10"/>
</dbReference>
<protein>
    <submittedName>
        <fullName evidence="8">Peptidyl-glycine alpha-amidating monooxygenase B-like isoform X1</fullName>
    </submittedName>
</protein>
<keyword evidence="2" id="KW-1015">Disulfide bond</keyword>